<dbReference type="PROSITE" id="PS50043">
    <property type="entry name" value="HTH_LUXR_2"/>
    <property type="match status" value="1"/>
</dbReference>
<dbReference type="InterPro" id="IPR016032">
    <property type="entry name" value="Sig_transdc_resp-reg_C-effctor"/>
</dbReference>
<evidence type="ECO:0000313" key="6">
    <source>
        <dbReference type="Proteomes" id="UP000037507"/>
    </source>
</evidence>
<reference evidence="5" key="1">
    <citation type="submission" date="2017-04" db="EMBL/GenBank/DDBJ databases">
        <title>Unexpected and diverse lifestyles within the genus Limnohabitans.</title>
        <authorList>
            <person name="Kasalicky V."/>
            <person name="Mehrshad M."/>
            <person name="Andrei S.-A."/>
            <person name="Salcher M."/>
            <person name="Kratochvilova H."/>
            <person name="Simek K."/>
            <person name="Ghai R."/>
        </authorList>
    </citation>
    <scope>NUCLEOTIDE SEQUENCE [LARGE SCALE GENOMIC DNA]</scope>
    <source>
        <strain evidence="5">II-D5</strain>
    </source>
</reference>
<dbReference type="InterPro" id="IPR039420">
    <property type="entry name" value="WalR-like"/>
</dbReference>
<keyword evidence="2" id="KW-0597">Phosphoprotein</keyword>
<keyword evidence="6" id="KW-1185">Reference proteome</keyword>
<dbReference type="Pfam" id="PF00072">
    <property type="entry name" value="Response_reg"/>
    <property type="match status" value="1"/>
</dbReference>
<dbReference type="OrthoDB" id="561214at2"/>
<organism evidence="5 6">
    <name type="scientific">Limnohabitans planktonicus II-D5</name>
    <dbReference type="NCBI Taxonomy" id="1293045"/>
    <lineage>
        <taxon>Bacteria</taxon>
        <taxon>Pseudomonadati</taxon>
        <taxon>Pseudomonadota</taxon>
        <taxon>Betaproteobacteria</taxon>
        <taxon>Burkholderiales</taxon>
        <taxon>Comamonadaceae</taxon>
        <taxon>Limnohabitans</taxon>
    </lineage>
</organism>
<dbReference type="PROSITE" id="PS50110">
    <property type="entry name" value="RESPONSE_REGULATORY"/>
    <property type="match status" value="1"/>
</dbReference>
<dbReference type="InterPro" id="IPR011006">
    <property type="entry name" value="CheY-like_superfamily"/>
</dbReference>
<dbReference type="InterPro" id="IPR000792">
    <property type="entry name" value="Tscrpt_reg_LuxR_C"/>
</dbReference>
<comment type="caution">
    <text evidence="5">The sequence shown here is derived from an EMBL/GenBank/DDBJ whole genome shotgun (WGS) entry which is preliminary data.</text>
</comment>
<sequence>MCIDIVLADPYPVMLDGLSHVFGQSPDFSVKSCVKNGDDALHALRQHSPDILVMDLSLTQRSGLALLEEIKAHKLKTRPIVFTGAPLGEVMRAIDLDIPGLVSKEKSSQVLTRCIKSVHEGGKWLDRDLTVKTMSLLLEQQKKNSHASQLLTPREMMVARMVTEGWPNKKIATKLFISEGTAKLHLHHIYQKLNCPGRMSLQRYMQEQGLV</sequence>
<feature type="modified residue" description="4-aspartylphosphate" evidence="2">
    <location>
        <position position="55"/>
    </location>
</feature>
<dbReference type="CDD" id="cd06170">
    <property type="entry name" value="LuxR_C_like"/>
    <property type="match status" value="1"/>
</dbReference>
<gene>
    <name evidence="5" type="ORF">H663_008845</name>
</gene>
<dbReference type="EMBL" id="LFYT02000008">
    <property type="protein sequence ID" value="PVE43121.1"/>
    <property type="molecule type" value="Genomic_DNA"/>
</dbReference>
<dbReference type="Proteomes" id="UP000037507">
    <property type="component" value="Unassembled WGS sequence"/>
</dbReference>
<feature type="domain" description="HTH luxR-type" evidence="3">
    <location>
        <begin position="144"/>
        <end position="209"/>
    </location>
</feature>
<dbReference type="PANTHER" id="PTHR43214">
    <property type="entry name" value="TWO-COMPONENT RESPONSE REGULATOR"/>
    <property type="match status" value="1"/>
</dbReference>
<dbReference type="Pfam" id="PF00196">
    <property type="entry name" value="GerE"/>
    <property type="match status" value="1"/>
</dbReference>
<dbReference type="PRINTS" id="PR00038">
    <property type="entry name" value="HTHLUXR"/>
</dbReference>
<dbReference type="InterPro" id="IPR001789">
    <property type="entry name" value="Sig_transdc_resp-reg_receiver"/>
</dbReference>
<dbReference type="AlphaFoldDB" id="A0A2T7UET4"/>
<evidence type="ECO:0000259" key="4">
    <source>
        <dbReference type="PROSITE" id="PS50110"/>
    </source>
</evidence>
<keyword evidence="1 5" id="KW-0238">DNA-binding</keyword>
<dbReference type="PANTHER" id="PTHR43214:SF38">
    <property type="entry name" value="NITRATE_NITRITE RESPONSE REGULATOR PROTEIN NARL"/>
    <property type="match status" value="1"/>
</dbReference>
<evidence type="ECO:0000313" key="5">
    <source>
        <dbReference type="EMBL" id="PVE43121.1"/>
    </source>
</evidence>
<dbReference type="STRING" id="1293045.H663_07770"/>
<dbReference type="GO" id="GO:0000160">
    <property type="term" value="P:phosphorelay signal transduction system"/>
    <property type="evidence" value="ECO:0007669"/>
    <property type="project" value="InterPro"/>
</dbReference>
<name>A0A2T7UET4_9BURK</name>
<dbReference type="SUPFAM" id="SSF46894">
    <property type="entry name" value="C-terminal effector domain of the bipartite response regulators"/>
    <property type="match status" value="1"/>
</dbReference>
<evidence type="ECO:0000256" key="2">
    <source>
        <dbReference type="PROSITE-ProRule" id="PRU00169"/>
    </source>
</evidence>
<dbReference type="SUPFAM" id="SSF52172">
    <property type="entry name" value="CheY-like"/>
    <property type="match status" value="1"/>
</dbReference>
<dbReference type="Gene3D" id="3.40.50.2300">
    <property type="match status" value="1"/>
</dbReference>
<evidence type="ECO:0000256" key="1">
    <source>
        <dbReference type="ARBA" id="ARBA00023125"/>
    </source>
</evidence>
<feature type="domain" description="Response regulatory" evidence="4">
    <location>
        <begin position="4"/>
        <end position="119"/>
    </location>
</feature>
<dbReference type="GO" id="GO:0003677">
    <property type="term" value="F:DNA binding"/>
    <property type="evidence" value="ECO:0007669"/>
    <property type="project" value="UniProtKB-KW"/>
</dbReference>
<evidence type="ECO:0000259" key="3">
    <source>
        <dbReference type="PROSITE" id="PS50043"/>
    </source>
</evidence>
<protein>
    <submittedName>
        <fullName evidence="5">DNA-binding response regulator</fullName>
    </submittedName>
</protein>
<dbReference type="GO" id="GO:0006355">
    <property type="term" value="P:regulation of DNA-templated transcription"/>
    <property type="evidence" value="ECO:0007669"/>
    <property type="project" value="InterPro"/>
</dbReference>
<proteinExistence type="predicted"/>
<dbReference type="SMART" id="SM00421">
    <property type="entry name" value="HTH_LUXR"/>
    <property type="match status" value="1"/>
</dbReference>
<dbReference type="SMART" id="SM00448">
    <property type="entry name" value="REC"/>
    <property type="match status" value="1"/>
</dbReference>
<accession>A0A2T7UET4</accession>